<accession>A0A059CFP2</accession>
<organism evidence="2">
    <name type="scientific">Eucalyptus grandis</name>
    <name type="common">Flooded gum</name>
    <dbReference type="NCBI Taxonomy" id="71139"/>
    <lineage>
        <taxon>Eukaryota</taxon>
        <taxon>Viridiplantae</taxon>
        <taxon>Streptophyta</taxon>
        <taxon>Embryophyta</taxon>
        <taxon>Tracheophyta</taxon>
        <taxon>Spermatophyta</taxon>
        <taxon>Magnoliopsida</taxon>
        <taxon>eudicotyledons</taxon>
        <taxon>Gunneridae</taxon>
        <taxon>Pentapetalae</taxon>
        <taxon>rosids</taxon>
        <taxon>malvids</taxon>
        <taxon>Myrtales</taxon>
        <taxon>Myrtaceae</taxon>
        <taxon>Myrtoideae</taxon>
        <taxon>Eucalypteae</taxon>
        <taxon>Eucalyptus</taxon>
    </lineage>
</organism>
<evidence type="ECO:0000313" key="2">
    <source>
        <dbReference type="EMBL" id="KCW77059.1"/>
    </source>
</evidence>
<dbReference type="InParanoid" id="A0A059CFP2"/>
<proteinExistence type="predicted"/>
<protein>
    <submittedName>
        <fullName evidence="2">Uncharacterized protein</fullName>
    </submittedName>
</protein>
<feature type="compositionally biased region" description="Basic residues" evidence="1">
    <location>
        <begin position="78"/>
        <end position="94"/>
    </location>
</feature>
<feature type="region of interest" description="Disordered" evidence="1">
    <location>
        <begin position="26"/>
        <end position="50"/>
    </location>
</feature>
<name>A0A059CFP2_EUCGR</name>
<sequence length="221" mass="23781">MPVPATAHPPYDAAAVAALSPALCSTPAAASSLHQHPAHSQARTAARRSCYERDDPAPLIARSSVAVALAIPPAAKAPPHRRARATRRRLRPRRPPPPLEPAPDDAPLGLFPTPTPLLRLCRRRSAAPEAPNAELLLLPRCRASVPTATRRHRSSHRCCSAVDLRPSSCDLTSLHSLPSAASRRHRSTHRRSALPLVSVVADPLVAGPCRSFKQRRPHPPD</sequence>
<feature type="region of interest" description="Disordered" evidence="1">
    <location>
        <begin position="72"/>
        <end position="109"/>
    </location>
</feature>
<evidence type="ECO:0000256" key="1">
    <source>
        <dbReference type="SAM" id="MobiDB-lite"/>
    </source>
</evidence>
<dbReference type="AlphaFoldDB" id="A0A059CFP2"/>
<reference evidence="2" key="1">
    <citation type="submission" date="2013-07" db="EMBL/GenBank/DDBJ databases">
        <title>The genome of Eucalyptus grandis.</title>
        <authorList>
            <person name="Schmutz J."/>
            <person name="Hayes R."/>
            <person name="Myburg A."/>
            <person name="Tuskan G."/>
            <person name="Grattapaglia D."/>
            <person name="Rokhsar D.S."/>
        </authorList>
    </citation>
    <scope>NUCLEOTIDE SEQUENCE</scope>
    <source>
        <tissue evidence="2">Leaf extractions</tissue>
    </source>
</reference>
<gene>
    <name evidence="2" type="ORF">EUGRSUZ_D01401</name>
</gene>
<dbReference type="EMBL" id="KK198756">
    <property type="protein sequence ID" value="KCW77059.1"/>
    <property type="molecule type" value="Genomic_DNA"/>
</dbReference>
<dbReference type="Gramene" id="KCW77059">
    <property type="protein sequence ID" value="KCW77059"/>
    <property type="gene ID" value="EUGRSUZ_D01401"/>
</dbReference>